<proteinExistence type="predicted"/>
<evidence type="ECO:0000313" key="4">
    <source>
        <dbReference type="EMBL" id="CAE6343836.1"/>
    </source>
</evidence>
<feature type="region of interest" description="Disordered" evidence="2">
    <location>
        <begin position="204"/>
        <end position="231"/>
    </location>
</feature>
<dbReference type="PROSITE" id="PS00463">
    <property type="entry name" value="ZN2_CY6_FUNGAL_1"/>
    <property type="match status" value="1"/>
</dbReference>
<organism evidence="4 5">
    <name type="scientific">Rhizoctonia solani</name>
    <dbReference type="NCBI Taxonomy" id="456999"/>
    <lineage>
        <taxon>Eukaryota</taxon>
        <taxon>Fungi</taxon>
        <taxon>Dikarya</taxon>
        <taxon>Basidiomycota</taxon>
        <taxon>Agaricomycotina</taxon>
        <taxon>Agaricomycetes</taxon>
        <taxon>Cantharellales</taxon>
        <taxon>Ceratobasidiaceae</taxon>
        <taxon>Rhizoctonia</taxon>
    </lineage>
</organism>
<protein>
    <recommendedName>
        <fullName evidence="3">Zn(2)-C6 fungal-type domain-containing protein</fullName>
    </recommendedName>
</protein>
<dbReference type="InterPro" id="IPR036864">
    <property type="entry name" value="Zn2-C6_fun-type_DNA-bd_sf"/>
</dbReference>
<evidence type="ECO:0000256" key="2">
    <source>
        <dbReference type="SAM" id="MobiDB-lite"/>
    </source>
</evidence>
<gene>
    <name evidence="4" type="ORF">RDB_LOCUS5198</name>
</gene>
<evidence type="ECO:0000259" key="3">
    <source>
        <dbReference type="PROSITE" id="PS50048"/>
    </source>
</evidence>
<dbReference type="SMART" id="SM00066">
    <property type="entry name" value="GAL4"/>
    <property type="match status" value="1"/>
</dbReference>
<comment type="caution">
    <text evidence="4">The sequence shown here is derived from an EMBL/GenBank/DDBJ whole genome shotgun (WGS) entry which is preliminary data.</text>
</comment>
<dbReference type="InterPro" id="IPR001138">
    <property type="entry name" value="Zn2Cys6_DnaBD"/>
</dbReference>
<sequence>MMGELARLSFAEIFVHNLQDSGKLPLSFLGPQSSSKAFLIFTHDISTSLSPPYPPREPMSAQNTTKRHARTRRGCLTCRIRKKKCDCTRPSCIKCERLHVQCLGYASDRPDWLKGENAKEYTQAIKCFLSEYPPAKAYDDPVPYLVLKPTAEVEQALARDPNRFNPVCFDPDNATLKRWLPAPPAPSSSPKAAFSNPSTEIMGASSSFTPRGYQPPSNNFSSPYPAPTPSPQTPYTLPAHSVYEAPADPIWSYTQPVADPYFYSGLFSTTQPGYGSLMSQGIATSDYYGQQDGHAVHYVSGPSRMLTRARRARQDMMRLGRQ</sequence>
<dbReference type="PROSITE" id="PS50048">
    <property type="entry name" value="ZN2_CY6_FUNGAL_2"/>
    <property type="match status" value="1"/>
</dbReference>
<evidence type="ECO:0000256" key="1">
    <source>
        <dbReference type="ARBA" id="ARBA00023242"/>
    </source>
</evidence>
<dbReference type="AlphaFoldDB" id="A0A8H2W9Z9"/>
<dbReference type="SUPFAM" id="SSF57701">
    <property type="entry name" value="Zn2/Cys6 DNA-binding domain"/>
    <property type="match status" value="1"/>
</dbReference>
<dbReference type="PANTHER" id="PTHR37534:SF46">
    <property type="entry name" value="ZN(II)2CYS6 TRANSCRIPTION FACTOR (EUROFUNG)"/>
    <property type="match status" value="1"/>
</dbReference>
<feature type="compositionally biased region" description="Polar residues" evidence="2">
    <location>
        <begin position="204"/>
        <end position="220"/>
    </location>
</feature>
<dbReference type="GO" id="GO:0008270">
    <property type="term" value="F:zinc ion binding"/>
    <property type="evidence" value="ECO:0007669"/>
    <property type="project" value="InterPro"/>
</dbReference>
<evidence type="ECO:0000313" key="5">
    <source>
        <dbReference type="Proteomes" id="UP000663840"/>
    </source>
</evidence>
<dbReference type="PANTHER" id="PTHR37534">
    <property type="entry name" value="TRANSCRIPTIONAL ACTIVATOR PROTEIN UGA3"/>
    <property type="match status" value="1"/>
</dbReference>
<name>A0A8H2W9Z9_9AGAM</name>
<keyword evidence="1" id="KW-0539">Nucleus</keyword>
<feature type="domain" description="Zn(2)-C6 fungal-type" evidence="3">
    <location>
        <begin position="74"/>
        <end position="102"/>
    </location>
</feature>
<dbReference type="Gene3D" id="4.10.240.10">
    <property type="entry name" value="Zn(2)-C6 fungal-type DNA-binding domain"/>
    <property type="match status" value="1"/>
</dbReference>
<dbReference type="CDD" id="cd00067">
    <property type="entry name" value="GAL4"/>
    <property type="match status" value="1"/>
</dbReference>
<reference evidence="4" key="1">
    <citation type="submission" date="2021-01" db="EMBL/GenBank/DDBJ databases">
        <authorList>
            <person name="Kaushik A."/>
        </authorList>
    </citation>
    <scope>NUCLEOTIDE SEQUENCE</scope>
    <source>
        <strain evidence="4">AG1-1A</strain>
    </source>
</reference>
<accession>A0A8H2W9Z9</accession>
<dbReference type="EMBL" id="CAJMWR010000091">
    <property type="protein sequence ID" value="CAE6343836.1"/>
    <property type="molecule type" value="Genomic_DNA"/>
</dbReference>
<dbReference type="GO" id="GO:0000981">
    <property type="term" value="F:DNA-binding transcription factor activity, RNA polymerase II-specific"/>
    <property type="evidence" value="ECO:0007669"/>
    <property type="project" value="InterPro"/>
</dbReference>
<dbReference type="Pfam" id="PF00172">
    <property type="entry name" value="Zn_clus"/>
    <property type="match status" value="1"/>
</dbReference>
<dbReference type="Proteomes" id="UP000663840">
    <property type="component" value="Unassembled WGS sequence"/>
</dbReference>